<evidence type="ECO:0000313" key="2">
    <source>
        <dbReference type="EMBL" id="EEF22910.1"/>
    </source>
</evidence>
<feature type="non-terminal residue" evidence="2">
    <location>
        <position position="302"/>
    </location>
</feature>
<sequence>MPIRRAHQVRQHVHLPERELPQRRRHRLVRQQRPVRAGNLALLPGLVPGGLERRLVARGGEDPHRPRMTLVQRLVQGLGEVAALRRHRHRQMMDVEVAHALHLDVAGHQPAQLAGAQAVADHRAMQVRIQLMQPHPSRGEGRRLGRLILPLPGGVRLRAGHRLLVIAAGRRHRAVAPAGESGQPLGAELERRRLHGRSSNRWIRRHPAGHGSQYTAEHNDHPVQPRALRDPHDGHAELTARGGASAKLPGPRPTASRHDRPRPPFRHPSLLRDAGIHPGPDQVDAGRQRRARDRGHAQPWAA</sequence>
<protein>
    <submittedName>
        <fullName evidence="2">Uncharacterized protein</fullName>
    </submittedName>
</protein>
<feature type="compositionally biased region" description="Basic and acidic residues" evidence="1">
    <location>
        <begin position="217"/>
        <end position="238"/>
    </location>
</feature>
<dbReference type="Proteomes" id="UP000008311">
    <property type="component" value="Unassembled WGS sequence"/>
</dbReference>
<accession>B9TMK4</accession>
<organism evidence="2 3">
    <name type="scientific">Ricinus communis</name>
    <name type="common">Castor bean</name>
    <dbReference type="NCBI Taxonomy" id="3988"/>
    <lineage>
        <taxon>Eukaryota</taxon>
        <taxon>Viridiplantae</taxon>
        <taxon>Streptophyta</taxon>
        <taxon>Embryophyta</taxon>
        <taxon>Tracheophyta</taxon>
        <taxon>Spermatophyta</taxon>
        <taxon>Magnoliopsida</taxon>
        <taxon>eudicotyledons</taxon>
        <taxon>Gunneridae</taxon>
        <taxon>Pentapetalae</taxon>
        <taxon>rosids</taxon>
        <taxon>fabids</taxon>
        <taxon>Malpighiales</taxon>
        <taxon>Euphorbiaceae</taxon>
        <taxon>Acalyphoideae</taxon>
        <taxon>Acalypheae</taxon>
        <taxon>Ricinus</taxon>
    </lineage>
</organism>
<reference evidence="3" key="1">
    <citation type="journal article" date="2010" name="Nat. Biotechnol.">
        <title>Draft genome sequence of the oilseed species Ricinus communis.</title>
        <authorList>
            <person name="Chan A.P."/>
            <person name="Crabtree J."/>
            <person name="Zhao Q."/>
            <person name="Lorenzi H."/>
            <person name="Orvis J."/>
            <person name="Puiu D."/>
            <person name="Melake-Berhan A."/>
            <person name="Jones K.M."/>
            <person name="Redman J."/>
            <person name="Chen G."/>
            <person name="Cahoon E.B."/>
            <person name="Gedil M."/>
            <person name="Stanke M."/>
            <person name="Haas B.J."/>
            <person name="Wortman J.R."/>
            <person name="Fraser-Liggett C.M."/>
            <person name="Ravel J."/>
            <person name="Rabinowicz P.D."/>
        </authorList>
    </citation>
    <scope>NUCLEOTIDE SEQUENCE [LARGE SCALE GENOMIC DNA]</scope>
    <source>
        <strain evidence="3">cv. Hale</strain>
    </source>
</reference>
<dbReference type="InParanoid" id="B9TMK4"/>
<feature type="region of interest" description="Disordered" evidence="1">
    <location>
        <begin position="196"/>
        <end position="302"/>
    </location>
</feature>
<feature type="compositionally biased region" description="Basic residues" evidence="1">
    <location>
        <begin position="196"/>
        <end position="208"/>
    </location>
</feature>
<gene>
    <name evidence="2" type="ORF">RCOM_2135860</name>
</gene>
<dbReference type="EMBL" id="EQ989378">
    <property type="protein sequence ID" value="EEF22910.1"/>
    <property type="molecule type" value="Genomic_DNA"/>
</dbReference>
<name>B9TMK4_RICCO</name>
<keyword evidence="3" id="KW-1185">Reference proteome</keyword>
<dbReference type="AlphaFoldDB" id="B9TMK4"/>
<proteinExistence type="predicted"/>
<evidence type="ECO:0000313" key="3">
    <source>
        <dbReference type="Proteomes" id="UP000008311"/>
    </source>
</evidence>
<evidence type="ECO:0000256" key="1">
    <source>
        <dbReference type="SAM" id="MobiDB-lite"/>
    </source>
</evidence>